<evidence type="ECO:0000313" key="2">
    <source>
        <dbReference type="Proteomes" id="UP000224854"/>
    </source>
</evidence>
<proteinExistence type="predicted"/>
<gene>
    <name evidence="1" type="ORF">CDD82_1057</name>
</gene>
<reference evidence="1 2" key="1">
    <citation type="submission" date="2017-06" db="EMBL/GenBank/DDBJ databases">
        <title>Ant-infecting Ophiocordyceps genomes reveal a high diversity of potential behavioral manipulation genes and a possible major role for enterotoxins.</title>
        <authorList>
            <person name="De Bekker C."/>
            <person name="Evans H.C."/>
            <person name="Brachmann A."/>
            <person name="Hughes D.P."/>
        </authorList>
    </citation>
    <scope>NUCLEOTIDE SEQUENCE [LARGE SCALE GENOMIC DNA]</scope>
    <source>
        <strain evidence="1 2">1348a</strain>
    </source>
</reference>
<dbReference type="EMBL" id="NJEU01000129">
    <property type="protein sequence ID" value="PHH81313.1"/>
    <property type="molecule type" value="Genomic_DNA"/>
</dbReference>
<dbReference type="OrthoDB" id="10319791at2759"/>
<name>A0A2C5ZNA9_9HYPO</name>
<protein>
    <submittedName>
        <fullName evidence="1">Uncharacterized protein</fullName>
    </submittedName>
</protein>
<comment type="caution">
    <text evidence="1">The sequence shown here is derived from an EMBL/GenBank/DDBJ whole genome shotgun (WGS) entry which is preliminary data.</text>
</comment>
<evidence type="ECO:0000313" key="1">
    <source>
        <dbReference type="EMBL" id="PHH81313.1"/>
    </source>
</evidence>
<organism evidence="1 2">
    <name type="scientific">Ophiocordyceps australis</name>
    <dbReference type="NCBI Taxonomy" id="1399860"/>
    <lineage>
        <taxon>Eukaryota</taxon>
        <taxon>Fungi</taxon>
        <taxon>Dikarya</taxon>
        <taxon>Ascomycota</taxon>
        <taxon>Pezizomycotina</taxon>
        <taxon>Sordariomycetes</taxon>
        <taxon>Hypocreomycetidae</taxon>
        <taxon>Hypocreales</taxon>
        <taxon>Ophiocordycipitaceae</taxon>
        <taxon>Ophiocordyceps</taxon>
    </lineage>
</organism>
<dbReference type="AlphaFoldDB" id="A0A2C5ZNA9"/>
<accession>A0A2C5ZNA9</accession>
<sequence length="191" mass="21559">MPINLFKTLKRHFSGSREQADSSEPFYGSLEPAFVATGTFELQTGQEIKEHLAVKRLTEDYRIPTMSAKAVKELITQNLYQAPDMRESKNLSVGEQCHVILGFLYAAKVRQGLAAILKTMKDTDPDAARLVCRVFADCGFLIRRAYTLANNAVDSQTRSNYIWPIWSDLEAKWQGFYAPMVIGRVSSMNRA</sequence>
<dbReference type="Proteomes" id="UP000224854">
    <property type="component" value="Unassembled WGS sequence"/>
</dbReference>
<keyword evidence="2" id="KW-1185">Reference proteome</keyword>